<keyword evidence="2" id="KW-1185">Reference proteome</keyword>
<dbReference type="EMBL" id="LVYD01000013">
    <property type="protein sequence ID" value="OQP65850.1"/>
    <property type="molecule type" value="Genomic_DNA"/>
</dbReference>
<evidence type="ECO:0008006" key="3">
    <source>
        <dbReference type="Google" id="ProtNLM"/>
    </source>
</evidence>
<accession>A0A1V9G5K3</accession>
<sequence>MSQATSFLIQQEPRLSTKEAEKIIDNILKKLGIKLQSKGKQKEFIIKNQGTEKEEKRRYFELVKDVRTLGICKFIQDPIDQNDLIFGGTLGLSTPNWQLSIVTEWAGYKKSLNGPCRSVPSEIEFSEDIEFYKEETCIESSNHDFVMCARNYRGYLLSTIALIDSYINRHILFHAFKGRNTTNFHLLKESRNTEERIELFIDEFCSFPFSEVKQNLMWDHFKKLKALRNEAVHSLSPYLGIELKEIAFNLNLSIHGVGSLLKKLQEGQGRISLGFIERVRTSPTIHYNQITLRADGNHLEEKFFNKVNRG</sequence>
<evidence type="ECO:0000313" key="2">
    <source>
        <dbReference type="Proteomes" id="UP000192796"/>
    </source>
</evidence>
<evidence type="ECO:0000313" key="1">
    <source>
        <dbReference type="EMBL" id="OQP65850.1"/>
    </source>
</evidence>
<gene>
    <name evidence="1" type="ORF">A3860_14750</name>
</gene>
<dbReference type="Proteomes" id="UP000192796">
    <property type="component" value="Unassembled WGS sequence"/>
</dbReference>
<name>A0A1V9G5K3_9BACT</name>
<comment type="caution">
    <text evidence="1">The sequence shown here is derived from an EMBL/GenBank/DDBJ whole genome shotgun (WGS) entry which is preliminary data.</text>
</comment>
<reference evidence="1 2" key="1">
    <citation type="submission" date="2016-03" db="EMBL/GenBank/DDBJ databases">
        <title>Niastella vici sp. nov., isolated from farmland soil.</title>
        <authorList>
            <person name="Chen L."/>
            <person name="Wang D."/>
            <person name="Yang S."/>
            <person name="Wang G."/>
        </authorList>
    </citation>
    <scope>NUCLEOTIDE SEQUENCE [LARGE SCALE GENOMIC DNA]</scope>
    <source>
        <strain evidence="1 2">DJ57</strain>
    </source>
</reference>
<dbReference type="OrthoDB" id="1550591at2"/>
<dbReference type="RefSeq" id="WP_081145693.1">
    <property type="nucleotide sequence ID" value="NZ_LVYD01000013.1"/>
</dbReference>
<dbReference type="AlphaFoldDB" id="A0A1V9G5K3"/>
<protein>
    <recommendedName>
        <fullName evidence="3">Apea-like HEPN domain-containing protein</fullName>
    </recommendedName>
</protein>
<organism evidence="1 2">
    <name type="scientific">Niastella vici</name>
    <dbReference type="NCBI Taxonomy" id="1703345"/>
    <lineage>
        <taxon>Bacteria</taxon>
        <taxon>Pseudomonadati</taxon>
        <taxon>Bacteroidota</taxon>
        <taxon>Chitinophagia</taxon>
        <taxon>Chitinophagales</taxon>
        <taxon>Chitinophagaceae</taxon>
        <taxon>Niastella</taxon>
    </lineage>
</organism>
<proteinExistence type="predicted"/>